<evidence type="ECO:0000259" key="5">
    <source>
        <dbReference type="PROSITE" id="PS50977"/>
    </source>
</evidence>
<evidence type="ECO:0000313" key="6">
    <source>
        <dbReference type="EMBL" id="ORV07799.1"/>
    </source>
</evidence>
<dbReference type="GO" id="GO:0000976">
    <property type="term" value="F:transcription cis-regulatory region binding"/>
    <property type="evidence" value="ECO:0007669"/>
    <property type="project" value="TreeGrafter"/>
</dbReference>
<proteinExistence type="predicted"/>
<dbReference type="InterPro" id="IPR050109">
    <property type="entry name" value="HTH-type_TetR-like_transc_reg"/>
</dbReference>
<keyword evidence="3" id="KW-0804">Transcription</keyword>
<dbReference type="PANTHER" id="PTHR30055:SF234">
    <property type="entry name" value="HTH-TYPE TRANSCRIPTIONAL REGULATOR BETI"/>
    <property type="match status" value="1"/>
</dbReference>
<feature type="domain" description="HTH tetR-type" evidence="5">
    <location>
        <begin position="1"/>
        <end position="61"/>
    </location>
</feature>
<dbReference type="InterPro" id="IPR001647">
    <property type="entry name" value="HTH_TetR"/>
</dbReference>
<organism evidence="6 7">
    <name type="scientific">Mycolicibacterium fallax</name>
    <name type="common">Mycobacterium fallax</name>
    <dbReference type="NCBI Taxonomy" id="1793"/>
    <lineage>
        <taxon>Bacteria</taxon>
        <taxon>Bacillati</taxon>
        <taxon>Actinomycetota</taxon>
        <taxon>Actinomycetes</taxon>
        <taxon>Mycobacteriales</taxon>
        <taxon>Mycobacteriaceae</taxon>
        <taxon>Mycolicibacterium</taxon>
    </lineage>
</organism>
<accession>A0A1X1RJY7</accession>
<sequence length="171" mass="19060">MHTSRRILDATAEVMSRNGMSKLSLSDVAQEAGVSRPTLYRWFSSKEELIDAFTRYERDLFEGGIANVTAGLRGAERLDAALKFIVEFQQSYSGVRMIDIEPEQVIARIAEVLPVMRDRLERLIPGPDAAIAAATATRVAVCHYVVRSEDSEQFLAQLRHAVGLKNRNASH</sequence>
<keyword evidence="7" id="KW-1185">Reference proteome</keyword>
<dbReference type="Gene3D" id="1.10.357.10">
    <property type="entry name" value="Tetracycline Repressor, domain 2"/>
    <property type="match status" value="1"/>
</dbReference>
<gene>
    <name evidence="6" type="ORF">AWC04_03500</name>
</gene>
<evidence type="ECO:0000256" key="2">
    <source>
        <dbReference type="ARBA" id="ARBA00023125"/>
    </source>
</evidence>
<evidence type="ECO:0000313" key="7">
    <source>
        <dbReference type="Proteomes" id="UP000193484"/>
    </source>
</evidence>
<name>A0A1X1RJY7_MYCFA</name>
<dbReference type="SUPFAM" id="SSF46689">
    <property type="entry name" value="Homeodomain-like"/>
    <property type="match status" value="1"/>
</dbReference>
<reference evidence="6 7" key="1">
    <citation type="submission" date="2016-01" db="EMBL/GenBank/DDBJ databases">
        <title>The new phylogeny of the genus Mycobacterium.</title>
        <authorList>
            <person name="Tarcisio F."/>
            <person name="Conor M."/>
            <person name="Antonella G."/>
            <person name="Elisabetta G."/>
            <person name="Giulia F.S."/>
            <person name="Sara T."/>
            <person name="Anna F."/>
            <person name="Clotilde B."/>
            <person name="Roberto B."/>
            <person name="Veronica D.S."/>
            <person name="Fabio R."/>
            <person name="Monica P."/>
            <person name="Olivier J."/>
            <person name="Enrico T."/>
            <person name="Nicola S."/>
        </authorList>
    </citation>
    <scope>NUCLEOTIDE SEQUENCE [LARGE SCALE GENOMIC DNA]</scope>
    <source>
        <strain evidence="6 7">DSM 44179</strain>
    </source>
</reference>
<keyword evidence="1" id="KW-0805">Transcription regulation</keyword>
<protein>
    <submittedName>
        <fullName evidence="6">TetR family transcriptional regulator</fullName>
    </submittedName>
</protein>
<evidence type="ECO:0000256" key="4">
    <source>
        <dbReference type="PROSITE-ProRule" id="PRU00335"/>
    </source>
</evidence>
<comment type="caution">
    <text evidence="6">The sequence shown here is derived from an EMBL/GenBank/DDBJ whole genome shotgun (WGS) entry which is preliminary data.</text>
</comment>
<dbReference type="PRINTS" id="PR00455">
    <property type="entry name" value="HTHTETR"/>
</dbReference>
<dbReference type="EMBL" id="LQOJ01000018">
    <property type="protein sequence ID" value="ORV07799.1"/>
    <property type="molecule type" value="Genomic_DNA"/>
</dbReference>
<dbReference type="InterPro" id="IPR009057">
    <property type="entry name" value="Homeodomain-like_sf"/>
</dbReference>
<keyword evidence="2 4" id="KW-0238">DNA-binding</keyword>
<dbReference type="GO" id="GO:0003700">
    <property type="term" value="F:DNA-binding transcription factor activity"/>
    <property type="evidence" value="ECO:0007669"/>
    <property type="project" value="TreeGrafter"/>
</dbReference>
<dbReference type="AlphaFoldDB" id="A0A1X1RJY7"/>
<feature type="DNA-binding region" description="H-T-H motif" evidence="4">
    <location>
        <begin position="24"/>
        <end position="43"/>
    </location>
</feature>
<evidence type="ECO:0000256" key="1">
    <source>
        <dbReference type="ARBA" id="ARBA00023015"/>
    </source>
</evidence>
<dbReference type="RefSeq" id="WP_234810437.1">
    <property type="nucleotide sequence ID" value="NZ_AP022603.1"/>
</dbReference>
<dbReference type="Proteomes" id="UP000193484">
    <property type="component" value="Unassembled WGS sequence"/>
</dbReference>
<dbReference type="STRING" id="1793.AWC04_03500"/>
<dbReference type="PROSITE" id="PS50977">
    <property type="entry name" value="HTH_TETR_2"/>
    <property type="match status" value="1"/>
</dbReference>
<evidence type="ECO:0000256" key="3">
    <source>
        <dbReference type="ARBA" id="ARBA00023163"/>
    </source>
</evidence>
<dbReference type="Pfam" id="PF00440">
    <property type="entry name" value="TetR_N"/>
    <property type="match status" value="1"/>
</dbReference>
<dbReference type="PANTHER" id="PTHR30055">
    <property type="entry name" value="HTH-TYPE TRANSCRIPTIONAL REGULATOR RUTR"/>
    <property type="match status" value="1"/>
</dbReference>